<evidence type="ECO:0000313" key="3">
    <source>
        <dbReference type="Proteomes" id="UP001175353"/>
    </source>
</evidence>
<feature type="region of interest" description="Disordered" evidence="1">
    <location>
        <begin position="449"/>
        <end position="484"/>
    </location>
</feature>
<feature type="compositionally biased region" description="Gly residues" evidence="1">
    <location>
        <begin position="193"/>
        <end position="204"/>
    </location>
</feature>
<organism evidence="2 3">
    <name type="scientific">Friedmanniomyces endolithicus</name>
    <dbReference type="NCBI Taxonomy" id="329885"/>
    <lineage>
        <taxon>Eukaryota</taxon>
        <taxon>Fungi</taxon>
        <taxon>Dikarya</taxon>
        <taxon>Ascomycota</taxon>
        <taxon>Pezizomycotina</taxon>
        <taxon>Dothideomycetes</taxon>
        <taxon>Dothideomycetidae</taxon>
        <taxon>Mycosphaerellales</taxon>
        <taxon>Teratosphaeriaceae</taxon>
        <taxon>Friedmanniomyces</taxon>
    </lineage>
</organism>
<keyword evidence="3" id="KW-1185">Reference proteome</keyword>
<sequence length="788" mass="84335">MAQHYEVWLGYSTEITRYWTNHREEEATMFSGAAYSDFQAGTPAAPAPAYDPRRPSALAMRRQQEPSTLQPTGPAPASRNMVARQPSGTVFNEDLDDRFSFSPEPPREGRREKAARQLQESPLTSAKLEAAMHEYAPILVQGYLDLNKEKDTLIDDLGEQLLKVEGQYEELRKGLWKASKPSKQLQPHERGLGHGVKVGGGGGQAWDEDYDISPKAAERASARRGDGRGMSVPSTDSSESSSADTFASMSQATDFSVAPGKEVSQPAVLEGLRQRPTPTATANTRTKAVPSKLQGTANEQLLELKVKLRLMPAIVLLSQPLSLGAKAPSSASSVSDLRTVKSALKSVQSALSLVRGETGGKTPASRALMGLCHFYMGVCKLRESGITRAEEWFAAASVDAAGVYPEAEWAEQWLEAFRGLANSASGSPLKEVPMNIFTGLWQRSRANTFGSAPNSARSLRARTSSSGSARSPTADEEPPSAGSWVSGVWQSVRQMVTDGGIQSYRPVEYLREENERSPTYADLPSGGRPSPRLLAALARGGLDENERPWSPIGGPGVGSGDSAVYDIMDRIGMGDPPSVHLSDRDGANATAPLPAFPPKRRYRITNPDPSSHGSGQADAVAAPASPPKRRYRITNPDPSSNGSSSADVLVAPPPPSRTASYEPAVSPYSHPSPNPPFNGSTPPTSPTHSKSRSLTFSLPFGGSPTTSPPTSSSPQVSPTLSIDSATGLVKRVARRVSTIATGRDAKRLDLVEMAEEGHSPYRSTFRPIGEGEEGVKPRGRKKSAEDMV</sequence>
<feature type="region of interest" description="Disordered" evidence="1">
    <location>
        <begin position="542"/>
        <end position="721"/>
    </location>
</feature>
<dbReference type="AlphaFoldDB" id="A0AAN6JXP7"/>
<feature type="compositionally biased region" description="Basic and acidic residues" evidence="1">
    <location>
        <begin position="105"/>
        <end position="115"/>
    </location>
</feature>
<comment type="caution">
    <text evidence="2">The sequence shown here is derived from an EMBL/GenBank/DDBJ whole genome shotgun (WGS) entry which is preliminary data.</text>
</comment>
<feature type="compositionally biased region" description="Low complexity" evidence="1">
    <location>
        <begin position="230"/>
        <end position="248"/>
    </location>
</feature>
<feature type="region of interest" description="Disordered" evidence="1">
    <location>
        <begin position="178"/>
        <end position="248"/>
    </location>
</feature>
<evidence type="ECO:0000256" key="1">
    <source>
        <dbReference type="SAM" id="MobiDB-lite"/>
    </source>
</evidence>
<feature type="compositionally biased region" description="Basic and acidic residues" evidence="1">
    <location>
        <begin position="216"/>
        <end position="227"/>
    </location>
</feature>
<dbReference type="Proteomes" id="UP001175353">
    <property type="component" value="Unassembled WGS sequence"/>
</dbReference>
<name>A0AAN6JXP7_9PEZI</name>
<reference evidence="2" key="1">
    <citation type="submission" date="2023-06" db="EMBL/GenBank/DDBJ databases">
        <title>Black Yeasts Isolated from many extreme environments.</title>
        <authorList>
            <person name="Coleine C."/>
            <person name="Stajich J.E."/>
            <person name="Selbmann L."/>
        </authorList>
    </citation>
    <scope>NUCLEOTIDE SEQUENCE</scope>
    <source>
        <strain evidence="2">CCFEE 5200</strain>
    </source>
</reference>
<accession>A0AAN6JXP7</accession>
<proteinExistence type="predicted"/>
<dbReference type="EMBL" id="JAUJLE010000582">
    <property type="protein sequence ID" value="KAK0952898.1"/>
    <property type="molecule type" value="Genomic_DNA"/>
</dbReference>
<feature type="compositionally biased region" description="Polar residues" evidence="1">
    <location>
        <begin position="636"/>
        <end position="646"/>
    </location>
</feature>
<feature type="compositionally biased region" description="Low complexity" evidence="1">
    <location>
        <begin position="455"/>
        <end position="472"/>
    </location>
</feature>
<feature type="compositionally biased region" description="Low complexity" evidence="1">
    <location>
        <begin position="275"/>
        <end position="286"/>
    </location>
</feature>
<evidence type="ECO:0000313" key="2">
    <source>
        <dbReference type="EMBL" id="KAK0952898.1"/>
    </source>
</evidence>
<feature type="compositionally biased region" description="Low complexity" evidence="1">
    <location>
        <begin position="697"/>
        <end position="721"/>
    </location>
</feature>
<feature type="region of interest" description="Disordered" evidence="1">
    <location>
        <begin position="760"/>
        <end position="788"/>
    </location>
</feature>
<protein>
    <submittedName>
        <fullName evidence="2">Uncharacterized protein</fullName>
    </submittedName>
</protein>
<feature type="region of interest" description="Disordered" evidence="1">
    <location>
        <begin position="58"/>
        <end position="120"/>
    </location>
</feature>
<feature type="region of interest" description="Disordered" evidence="1">
    <location>
        <begin position="267"/>
        <end position="290"/>
    </location>
</feature>
<gene>
    <name evidence="2" type="ORF">LTR91_024135</name>
</gene>